<dbReference type="RefSeq" id="WP_089889969.1">
    <property type="nucleotide sequence ID" value="NZ_CALJFH010000025.1"/>
</dbReference>
<dbReference type="CDD" id="cd06170">
    <property type="entry name" value="LuxR_C_like"/>
    <property type="match status" value="1"/>
</dbReference>
<evidence type="ECO:0000313" key="7">
    <source>
        <dbReference type="EMBL" id="SDY47116.1"/>
    </source>
</evidence>
<name>A0A1H3K4L8_9RHOB</name>
<keyword evidence="4" id="KW-1133">Transmembrane helix</keyword>
<keyword evidence="2" id="KW-0238">DNA-binding</keyword>
<dbReference type="InterPro" id="IPR036388">
    <property type="entry name" value="WH-like_DNA-bd_sf"/>
</dbReference>
<dbReference type="Proteomes" id="UP000199026">
    <property type="component" value="Unassembled WGS sequence"/>
</dbReference>
<dbReference type="PROSITE" id="PS00622">
    <property type="entry name" value="HTH_LUXR_1"/>
    <property type="match status" value="1"/>
</dbReference>
<protein>
    <submittedName>
        <fullName evidence="7">Two-component system, LuxR family, sensor histidine kinase TtrS</fullName>
    </submittedName>
</protein>
<feature type="transmembrane region" description="Helical" evidence="4">
    <location>
        <begin position="310"/>
        <end position="328"/>
    </location>
</feature>
<dbReference type="GeneID" id="78124410"/>
<dbReference type="Gene3D" id="1.10.10.10">
    <property type="entry name" value="Winged helix-like DNA-binding domain superfamily/Winged helix DNA-binding domain"/>
    <property type="match status" value="1"/>
</dbReference>
<evidence type="ECO:0000256" key="1">
    <source>
        <dbReference type="ARBA" id="ARBA00023015"/>
    </source>
</evidence>
<feature type="chain" id="PRO_5011598546" evidence="5">
    <location>
        <begin position="22"/>
        <end position="401"/>
    </location>
</feature>
<keyword evidence="7" id="KW-0418">Kinase</keyword>
<feature type="domain" description="HTH luxR-type" evidence="6">
    <location>
        <begin position="339"/>
        <end position="401"/>
    </location>
</feature>
<evidence type="ECO:0000256" key="2">
    <source>
        <dbReference type="ARBA" id="ARBA00023125"/>
    </source>
</evidence>
<dbReference type="InterPro" id="IPR016032">
    <property type="entry name" value="Sig_transdc_resp-reg_C-effctor"/>
</dbReference>
<keyword evidence="7" id="KW-0808">Transferase</keyword>
<dbReference type="PANTHER" id="PTHR44688">
    <property type="entry name" value="DNA-BINDING TRANSCRIPTIONAL ACTIVATOR DEVR_DOSR"/>
    <property type="match status" value="1"/>
</dbReference>
<keyword evidence="1" id="KW-0805">Transcription regulation</keyword>
<keyword evidence="4" id="KW-0812">Transmembrane</keyword>
<dbReference type="EMBL" id="FNPR01000002">
    <property type="protein sequence ID" value="SDY47116.1"/>
    <property type="molecule type" value="Genomic_DNA"/>
</dbReference>
<keyword evidence="3" id="KW-0804">Transcription</keyword>
<proteinExistence type="predicted"/>
<keyword evidence="5" id="KW-0732">Signal</keyword>
<keyword evidence="8" id="KW-1185">Reference proteome</keyword>
<dbReference type="InterPro" id="IPR000792">
    <property type="entry name" value="Tscrpt_reg_LuxR_C"/>
</dbReference>
<gene>
    <name evidence="7" type="ORF">SAMN05444486_102338</name>
</gene>
<dbReference type="PANTHER" id="PTHR44688:SF16">
    <property type="entry name" value="DNA-BINDING TRANSCRIPTIONAL ACTIVATOR DEVR_DOSR"/>
    <property type="match status" value="1"/>
</dbReference>
<evidence type="ECO:0000256" key="5">
    <source>
        <dbReference type="SAM" id="SignalP"/>
    </source>
</evidence>
<dbReference type="Pfam" id="PF00196">
    <property type="entry name" value="GerE"/>
    <property type="match status" value="1"/>
</dbReference>
<dbReference type="Pfam" id="PF12974">
    <property type="entry name" value="Phosphonate-bd"/>
    <property type="match status" value="1"/>
</dbReference>
<evidence type="ECO:0000259" key="6">
    <source>
        <dbReference type="PROSITE" id="PS50043"/>
    </source>
</evidence>
<dbReference type="Gene3D" id="3.40.190.10">
    <property type="entry name" value="Periplasmic binding protein-like II"/>
    <property type="match status" value="2"/>
</dbReference>
<reference evidence="7 8" key="1">
    <citation type="submission" date="2016-10" db="EMBL/GenBank/DDBJ databases">
        <authorList>
            <person name="de Groot N.N."/>
        </authorList>
    </citation>
    <scope>NUCLEOTIDE SEQUENCE [LARGE SCALE GENOMIC DNA]</scope>
    <source>
        <strain evidence="7 8">DSM 24677</strain>
    </source>
</reference>
<dbReference type="SUPFAM" id="SSF46894">
    <property type="entry name" value="C-terminal effector domain of the bipartite response regulators"/>
    <property type="match status" value="1"/>
</dbReference>
<dbReference type="GO" id="GO:0003677">
    <property type="term" value="F:DNA binding"/>
    <property type="evidence" value="ECO:0007669"/>
    <property type="project" value="UniProtKB-KW"/>
</dbReference>
<dbReference type="PRINTS" id="PR00038">
    <property type="entry name" value="HTHLUXR"/>
</dbReference>
<evidence type="ECO:0000256" key="3">
    <source>
        <dbReference type="ARBA" id="ARBA00023163"/>
    </source>
</evidence>
<feature type="signal peptide" evidence="5">
    <location>
        <begin position="1"/>
        <end position="21"/>
    </location>
</feature>
<evidence type="ECO:0000313" key="8">
    <source>
        <dbReference type="Proteomes" id="UP000199026"/>
    </source>
</evidence>
<evidence type="ECO:0000256" key="4">
    <source>
        <dbReference type="SAM" id="Phobius"/>
    </source>
</evidence>
<organism evidence="7 8">
    <name type="scientific">Lentibacter algarum</name>
    <dbReference type="NCBI Taxonomy" id="576131"/>
    <lineage>
        <taxon>Bacteria</taxon>
        <taxon>Pseudomonadati</taxon>
        <taxon>Pseudomonadota</taxon>
        <taxon>Alphaproteobacteria</taxon>
        <taxon>Rhodobacterales</taxon>
        <taxon>Roseobacteraceae</taxon>
        <taxon>Lentibacter</taxon>
    </lineage>
</organism>
<dbReference type="OrthoDB" id="9795133at2"/>
<dbReference type="PROSITE" id="PS50043">
    <property type="entry name" value="HTH_LUXR_2"/>
    <property type="match status" value="1"/>
</dbReference>
<keyword evidence="4" id="KW-0472">Membrane</keyword>
<dbReference type="STRING" id="576131.SAMN05444486_102338"/>
<sequence length="401" mass="43963">MLRGWIAILMIALVGFTPAKAQDTLPTARIGVLAYLGYEDALARWHGLKTYLDASLPRYRFELVPLTLASASTQIASGQVDFVLTNPGHFVDLSAKHAMSVIASRSVQQSDGSYAGDFGSLIFARADTGITTLTDASGKTVAAIDKMAFGGFQTAWREFENAGLNLFTDTAELVFVGFPMDEVVARVATGRADIGIVRSGLIERLIADGHYKATDFTYLNTNATYAHPNRISTRLYPEWPFAVLAGVDPELRDSVALALLSAKSSPRAEASRLRYIWTAPVAYHAVQELNDAYTRRIEALSLVQKIWRSWPLLVGTLLLPLLLLAAMLRLRRPAPRTPSTTPQPELTNREREILGLIAEGFSSKEIARKLGISPKTVEFHRANLLKKYEARSSSQLVALAS</sequence>
<dbReference type="SUPFAM" id="SSF53850">
    <property type="entry name" value="Periplasmic binding protein-like II"/>
    <property type="match status" value="1"/>
</dbReference>
<accession>A0A1H3K4L8</accession>
<dbReference type="SMART" id="SM00421">
    <property type="entry name" value="HTH_LUXR"/>
    <property type="match status" value="1"/>
</dbReference>
<dbReference type="AlphaFoldDB" id="A0A1H3K4L8"/>
<dbReference type="GO" id="GO:0016301">
    <property type="term" value="F:kinase activity"/>
    <property type="evidence" value="ECO:0007669"/>
    <property type="project" value="UniProtKB-KW"/>
</dbReference>
<dbReference type="GO" id="GO:0006355">
    <property type="term" value="P:regulation of DNA-templated transcription"/>
    <property type="evidence" value="ECO:0007669"/>
    <property type="project" value="InterPro"/>
</dbReference>